<name>A0ABC9WQT0_GRUJA</name>
<proteinExistence type="predicted"/>
<evidence type="ECO:0000256" key="9">
    <source>
        <dbReference type="SAM" id="Phobius"/>
    </source>
</evidence>
<protein>
    <submittedName>
        <fullName evidence="12">Nephrocystin-1</fullName>
    </submittedName>
</protein>
<dbReference type="InterPro" id="IPR030642">
    <property type="entry name" value="NPHP1_SH3"/>
</dbReference>
<feature type="compositionally biased region" description="Acidic residues" evidence="8">
    <location>
        <begin position="121"/>
        <end position="155"/>
    </location>
</feature>
<dbReference type="Pfam" id="PF01284">
    <property type="entry name" value="MARVEL"/>
    <property type="match status" value="1"/>
</dbReference>
<dbReference type="SUPFAM" id="SSF50044">
    <property type="entry name" value="SH3-domain"/>
    <property type="match status" value="1"/>
</dbReference>
<dbReference type="AlphaFoldDB" id="A0ABC9WQT0"/>
<organism evidence="12 13">
    <name type="scientific">Grus japonensis</name>
    <name type="common">Japanese crane</name>
    <name type="synonym">Red-crowned crane</name>
    <dbReference type="NCBI Taxonomy" id="30415"/>
    <lineage>
        <taxon>Eukaryota</taxon>
        <taxon>Metazoa</taxon>
        <taxon>Chordata</taxon>
        <taxon>Craniata</taxon>
        <taxon>Vertebrata</taxon>
        <taxon>Euteleostomi</taxon>
        <taxon>Archelosauria</taxon>
        <taxon>Archosauria</taxon>
        <taxon>Dinosauria</taxon>
        <taxon>Saurischia</taxon>
        <taxon>Theropoda</taxon>
        <taxon>Coelurosauria</taxon>
        <taxon>Aves</taxon>
        <taxon>Neognathae</taxon>
        <taxon>Neoaves</taxon>
        <taxon>Gruiformes</taxon>
        <taxon>Gruidae</taxon>
        <taxon>Grus</taxon>
    </lineage>
</organism>
<keyword evidence="5 7" id="KW-0472">Membrane</keyword>
<evidence type="ECO:0000313" key="13">
    <source>
        <dbReference type="Proteomes" id="UP001623348"/>
    </source>
</evidence>
<dbReference type="InterPro" id="IPR013295">
    <property type="entry name" value="MAL"/>
</dbReference>
<evidence type="ECO:0000313" key="12">
    <source>
        <dbReference type="EMBL" id="GAB0187798.1"/>
    </source>
</evidence>
<comment type="caution">
    <text evidence="12">The sequence shown here is derived from an EMBL/GenBank/DDBJ whole genome shotgun (WGS) entry which is preliminary data.</text>
</comment>
<dbReference type="Proteomes" id="UP001623348">
    <property type="component" value="Unassembled WGS sequence"/>
</dbReference>
<feature type="region of interest" description="Disordered" evidence="8">
    <location>
        <begin position="108"/>
        <end position="156"/>
    </location>
</feature>
<dbReference type="EMBL" id="BAAFJT010000003">
    <property type="protein sequence ID" value="GAB0187798.1"/>
    <property type="molecule type" value="Genomic_DNA"/>
</dbReference>
<reference evidence="12 13" key="1">
    <citation type="submission" date="2024-06" db="EMBL/GenBank/DDBJ databases">
        <title>The draft genome of Grus japonensis, version 3.</title>
        <authorList>
            <person name="Nabeshima K."/>
            <person name="Suzuki S."/>
            <person name="Onuma M."/>
        </authorList>
    </citation>
    <scope>NUCLEOTIDE SEQUENCE [LARGE SCALE GENOMIC DNA]</scope>
    <source>
        <strain evidence="12 13">451A</strain>
    </source>
</reference>
<dbReference type="InterPro" id="IPR008253">
    <property type="entry name" value="Marvel"/>
</dbReference>
<gene>
    <name evidence="12" type="ORF">GRJ2_001245100</name>
</gene>
<dbReference type="InterPro" id="IPR001452">
    <property type="entry name" value="SH3_domain"/>
</dbReference>
<dbReference type="PROSITE" id="PS51225">
    <property type="entry name" value="MARVEL"/>
    <property type="match status" value="1"/>
</dbReference>
<evidence type="ECO:0000259" key="10">
    <source>
        <dbReference type="PROSITE" id="PS50002"/>
    </source>
</evidence>
<dbReference type="Pfam" id="PF00018">
    <property type="entry name" value="SH3_1"/>
    <property type="match status" value="1"/>
</dbReference>
<evidence type="ECO:0000259" key="11">
    <source>
        <dbReference type="PROSITE" id="PS51225"/>
    </source>
</evidence>
<feature type="transmembrane region" description="Helical" evidence="9">
    <location>
        <begin position="665"/>
        <end position="689"/>
    </location>
</feature>
<dbReference type="PRINTS" id="PR01884">
    <property type="entry name" value="MALPROTEIN"/>
</dbReference>
<evidence type="ECO:0000256" key="2">
    <source>
        <dbReference type="ARBA" id="ARBA00022443"/>
    </source>
</evidence>
<feature type="region of interest" description="Disordered" evidence="8">
    <location>
        <begin position="60"/>
        <end position="79"/>
    </location>
</feature>
<evidence type="ECO:0000256" key="6">
    <source>
        <dbReference type="PROSITE-ProRule" id="PRU00192"/>
    </source>
</evidence>
<evidence type="ECO:0000256" key="7">
    <source>
        <dbReference type="PROSITE-ProRule" id="PRU00581"/>
    </source>
</evidence>
<dbReference type="Gene3D" id="2.30.30.40">
    <property type="entry name" value="SH3 Domains"/>
    <property type="match status" value="1"/>
</dbReference>
<feature type="domain" description="MARVEL" evidence="11">
    <location>
        <begin position="659"/>
        <end position="791"/>
    </location>
</feature>
<feature type="domain" description="SH3" evidence="10">
    <location>
        <begin position="159"/>
        <end position="219"/>
    </location>
</feature>
<dbReference type="InterPro" id="IPR036028">
    <property type="entry name" value="SH3-like_dom_sf"/>
</dbReference>
<dbReference type="CDD" id="cd11770">
    <property type="entry name" value="SH3_Nephrocystin"/>
    <property type="match status" value="1"/>
</dbReference>
<keyword evidence="3 7" id="KW-0812">Transmembrane</keyword>
<evidence type="ECO:0000256" key="4">
    <source>
        <dbReference type="ARBA" id="ARBA00022989"/>
    </source>
</evidence>
<keyword evidence="13" id="KW-1185">Reference proteome</keyword>
<evidence type="ECO:0000256" key="8">
    <source>
        <dbReference type="SAM" id="MobiDB-lite"/>
    </source>
</evidence>
<sequence length="791" mass="89102">MSGRRARGPLQRVQRRSRELQAQVEALRAESAAPAPGQRKALSQRCLQLKKLVDENTNALRDLKKADEPAPVGNYNQRKEEEEKLLLKLSQQLQNLVPVLDQDNVTTNYAADEEHQKDPQTEDENGEEDESEDEESSEEEDSEEADDNDDDEDKLLDDPNVKECIAVGNFHAQQEGDLTFTKGEILLIHDKKADGWWVAENSKGERGLVPRTYLAVHNEDGESQEQSEEHIEVVDETADGTEIKKRTDSHWSAVRRAITENDTVEVLATIGAVPAGFRPSTLFQLLEEGNQFRASYFLQPELTPSQLAFKDLVWNSEKNTIYPRPTRVSLIVTLCSCKMIPLPGVSIQVLSRHVRLCLFDGNRVLSNIHTVRATWQPKNPQTWTFSPRVTGILPSLLDGDCFVRSNSLSSDIGILFELGITYIRNSTGERGELSCGWAFLKLFTSNGMPVPSKMYELLLNGGTPYERGVEVDPSISRRAGSGVFHQFITLKKQPVLLVKLRSLSVQSKDILNLLPETLIGSMCYIHLLIFYRQILGDALLKERVSMQSTDLICNPILATFPQLMDQPDLMDALRSAWADRERTLKRLEKSTLLPDYKWAEEESEASRWKVIADFLKKSQENDGALQYLLSSENTHKAFDISELAYDFLGEPALPSGPTVFKTIPYAFILPEILCGTWVWILVAATSVSFPLLQGWVMYVSLSSCLISLLLLLSYLFGFHKNSENWKVLDSLYHGATAILYMSAAVLQANATIRSEFGSNSPLHYQLNCAASFFAFITTFLYILHAFSIYYQ</sequence>
<dbReference type="PANTHER" id="PTHR15176">
    <property type="entry name" value="NEPHROCYSTIN"/>
    <property type="match status" value="1"/>
</dbReference>
<dbReference type="GO" id="GO:0016020">
    <property type="term" value="C:membrane"/>
    <property type="evidence" value="ECO:0007669"/>
    <property type="project" value="UniProtKB-SubCell"/>
</dbReference>
<evidence type="ECO:0000256" key="1">
    <source>
        <dbReference type="ARBA" id="ARBA00004141"/>
    </source>
</evidence>
<feature type="transmembrane region" description="Helical" evidence="9">
    <location>
        <begin position="730"/>
        <end position="750"/>
    </location>
</feature>
<evidence type="ECO:0000256" key="5">
    <source>
        <dbReference type="ARBA" id="ARBA00023136"/>
    </source>
</evidence>
<keyword evidence="4 9" id="KW-1133">Transmembrane helix</keyword>
<feature type="transmembrane region" description="Helical" evidence="9">
    <location>
        <begin position="695"/>
        <end position="718"/>
    </location>
</feature>
<dbReference type="InterPro" id="IPR039687">
    <property type="entry name" value="NPHP1"/>
</dbReference>
<dbReference type="SMART" id="SM00326">
    <property type="entry name" value="SH3"/>
    <property type="match status" value="1"/>
</dbReference>
<accession>A0ABC9WQT0</accession>
<evidence type="ECO:0000256" key="3">
    <source>
        <dbReference type="ARBA" id="ARBA00022692"/>
    </source>
</evidence>
<feature type="transmembrane region" description="Helical" evidence="9">
    <location>
        <begin position="770"/>
        <end position="790"/>
    </location>
</feature>
<keyword evidence="2 6" id="KW-0728">SH3 domain</keyword>
<comment type="subcellular location">
    <subcellularLocation>
        <location evidence="1">Membrane</location>
        <topology evidence="1">Multi-pass membrane protein</topology>
    </subcellularLocation>
</comment>
<dbReference type="PANTHER" id="PTHR15176:SF1">
    <property type="entry name" value="NEPHROCYSTIN-1"/>
    <property type="match status" value="1"/>
</dbReference>
<feature type="region of interest" description="Disordered" evidence="8">
    <location>
        <begin position="1"/>
        <end position="21"/>
    </location>
</feature>
<dbReference type="PROSITE" id="PS50002">
    <property type="entry name" value="SH3"/>
    <property type="match status" value="1"/>
</dbReference>